<keyword evidence="11" id="KW-0732">Signal</keyword>
<evidence type="ECO:0000256" key="6">
    <source>
        <dbReference type="ARBA" id="ARBA00022737"/>
    </source>
</evidence>
<feature type="transmembrane region" description="Helical" evidence="10">
    <location>
        <begin position="1320"/>
        <end position="1338"/>
    </location>
</feature>
<dbReference type="InterPro" id="IPR013210">
    <property type="entry name" value="LRR_N_plant-typ"/>
</dbReference>
<keyword evidence="9" id="KW-0325">Glycoprotein</keyword>
<dbReference type="InterPro" id="IPR003591">
    <property type="entry name" value="Leu-rich_rpt_typical-subtyp"/>
</dbReference>
<dbReference type="GO" id="GO:0005886">
    <property type="term" value="C:plasma membrane"/>
    <property type="evidence" value="ECO:0007669"/>
    <property type="project" value="UniProtKB-SubCell"/>
</dbReference>
<dbReference type="InterPro" id="IPR032675">
    <property type="entry name" value="LRR_dom_sf"/>
</dbReference>
<accession>A0A834Y7K8</accession>
<evidence type="ECO:0000256" key="5">
    <source>
        <dbReference type="ARBA" id="ARBA00022692"/>
    </source>
</evidence>
<feature type="domain" description="Leucine-rich repeat-containing N-terminal plant-type" evidence="12">
    <location>
        <begin position="26"/>
        <end position="66"/>
    </location>
</feature>
<evidence type="ECO:0000256" key="11">
    <source>
        <dbReference type="SAM" id="SignalP"/>
    </source>
</evidence>
<evidence type="ECO:0000256" key="8">
    <source>
        <dbReference type="ARBA" id="ARBA00023136"/>
    </source>
</evidence>
<reference evidence="13 14" key="1">
    <citation type="submission" date="2020-04" db="EMBL/GenBank/DDBJ databases">
        <title>Plant Genome Project.</title>
        <authorList>
            <person name="Zhang R.-G."/>
        </authorList>
    </citation>
    <scope>NUCLEOTIDE SEQUENCE [LARGE SCALE GENOMIC DNA]</scope>
    <source>
        <strain evidence="13">YNK0</strain>
        <tissue evidence="13">Leaf</tissue>
    </source>
</reference>
<feature type="chain" id="PRO_5032724336" description="Leucine-rich repeat-containing N-terminal plant-type domain-containing protein" evidence="11">
    <location>
        <begin position="21"/>
        <end position="1354"/>
    </location>
</feature>
<keyword evidence="8 10" id="KW-0472">Membrane</keyword>
<dbReference type="InterPro" id="IPR051502">
    <property type="entry name" value="RLP_Defense_Trigger"/>
</dbReference>
<evidence type="ECO:0000256" key="9">
    <source>
        <dbReference type="ARBA" id="ARBA00023180"/>
    </source>
</evidence>
<proteinExistence type="inferred from homology"/>
<dbReference type="Pfam" id="PF13855">
    <property type="entry name" value="LRR_8"/>
    <property type="match status" value="3"/>
</dbReference>
<dbReference type="SMART" id="SM00365">
    <property type="entry name" value="LRR_SD22"/>
    <property type="match status" value="9"/>
</dbReference>
<dbReference type="PRINTS" id="PR00019">
    <property type="entry name" value="LEURICHRPT"/>
</dbReference>
<evidence type="ECO:0000313" key="14">
    <source>
        <dbReference type="Proteomes" id="UP000655225"/>
    </source>
</evidence>
<dbReference type="Gene3D" id="3.80.10.10">
    <property type="entry name" value="Ribonuclease Inhibitor"/>
    <property type="match status" value="8"/>
</dbReference>
<dbReference type="SUPFAM" id="SSF52058">
    <property type="entry name" value="L domain-like"/>
    <property type="match status" value="2"/>
</dbReference>
<keyword evidence="6" id="KW-0677">Repeat</keyword>
<comment type="caution">
    <text evidence="13">The sequence shown here is derived from an EMBL/GenBank/DDBJ whole genome shotgun (WGS) entry which is preliminary data.</text>
</comment>
<dbReference type="SUPFAM" id="SSF52047">
    <property type="entry name" value="RNI-like"/>
    <property type="match status" value="2"/>
</dbReference>
<evidence type="ECO:0000256" key="1">
    <source>
        <dbReference type="ARBA" id="ARBA00004251"/>
    </source>
</evidence>
<dbReference type="FunFam" id="3.80.10.10:FF:001678">
    <property type="entry name" value="Calmodulin-binding receptor kinase CaMRLK"/>
    <property type="match status" value="1"/>
</dbReference>
<organism evidence="13 14">
    <name type="scientific">Tetracentron sinense</name>
    <name type="common">Spur-leaf</name>
    <dbReference type="NCBI Taxonomy" id="13715"/>
    <lineage>
        <taxon>Eukaryota</taxon>
        <taxon>Viridiplantae</taxon>
        <taxon>Streptophyta</taxon>
        <taxon>Embryophyta</taxon>
        <taxon>Tracheophyta</taxon>
        <taxon>Spermatophyta</taxon>
        <taxon>Magnoliopsida</taxon>
        <taxon>Trochodendrales</taxon>
        <taxon>Trochodendraceae</taxon>
        <taxon>Tetracentron</taxon>
    </lineage>
</organism>
<dbReference type="PANTHER" id="PTHR48062">
    <property type="entry name" value="RECEPTOR-LIKE PROTEIN 14"/>
    <property type="match status" value="1"/>
</dbReference>
<keyword evidence="14" id="KW-1185">Reference proteome</keyword>
<dbReference type="Pfam" id="PF00560">
    <property type="entry name" value="LRR_1"/>
    <property type="match status" value="7"/>
</dbReference>
<feature type="signal peptide" evidence="11">
    <location>
        <begin position="1"/>
        <end position="20"/>
    </location>
</feature>
<dbReference type="Proteomes" id="UP000655225">
    <property type="component" value="Unassembled WGS sequence"/>
</dbReference>
<protein>
    <recommendedName>
        <fullName evidence="12">Leucine-rich repeat-containing N-terminal plant-type domain-containing protein</fullName>
    </recommendedName>
</protein>
<dbReference type="SMART" id="SM00369">
    <property type="entry name" value="LRR_TYP"/>
    <property type="match status" value="16"/>
</dbReference>
<sequence length="1354" mass="151273">MEWPLWLWVFLVSVQLLVYGGIGCLDHERIALLELKASLNDPDGSSLPSWDGEESDCCEWESLECNNKTRQVIQLSLDGTVGSWNMNASLFLPFEELRSLNLSSNMMSSWAENEGFGRLSRLRKLEVLDLSLNSFNNSILPSLNALSSLKTLSLGSNLLEGSAHIQELAALNNLEVLDLSNNIVDGFITIQGLKMLSKLKVLDLHDNYLNTSILQSLGALSSLKKLHLGGDKNSGCDKILGGNNMHGSITIEELDSLSNLEVLDLSCARLNQSFLHNVGIMTSLRALSLSGNELNGTLPTQGLCKLKNLQELDLSDNGFEGILPSCLGNLTSLRVLDLSKNQFSGNISSTLITSFPSLEYLSLSYNLFQRLAPFSSFANHSKLEVFELVSNYNGLVMESETQTWVPKFQLKILRLSNFSLSESHIPSFLYNQNDLRVLDLSHNKLKGKFPTWLLYNNTRLEVLYLKNNSFKGYFHLPSRPNTDLAALDISNNRFRGQIPTRISVLFPNLMFLNMSTNSFESTIPPSFGDMSQLFFLDLSNNSFSGGIPEHLVMGCSSLKFFKLSNNNLHGQMFPKFSNLTSLMLLYLDGNHFTGNIPDSLSNSSSLERLDISDNSISGRIPGWMGNFLVLDALLMPKNYLEGPIPAEFCMLDNLRSLDLSKNNLSGSIPSCFSPQVVLHVHLQENRLTGPMTKAFSKSTTLVTLDLRNNHLTGRIPNWIGGLSSLSILLLKGNYLEGKIPSQICELSHITIMDLSHNSLSGPIPSCLNKIRFRIGFRSGKFSLQSYFTDIVGFPSYSYPSQDLELSQALADRYPVTYEQAQVEFTTKKRSDHYKGYFLYLMTGIDLSRNKLTGHIPPEIGNLSRIHGLNLSYNSLTGPIPATFSNLKQIESLDLSYNNLTGEIPSQLTELTDLAIFTVAHNNLSGRTPERKAQFATFEERSYEGNPLLCGLPLQKNCNPTVTQSFNGEEEENGFMDMAIFYASFAASYIMVLIGLAAILYINPNWRRAWFHRIDVCIIPCYYFVLDNLPTLSTQKNVLRKREVLDLSSNYFDNSNLPSLSALSSLMTLSLGSNILEGSAHIQELAALKTLEMLNLSLKMLSRLKVLDVHYNDLNTSILQSLGAHSSLKKLYLGGNNLNGSITTEDLDSLSNLEVLDFSYALLNQSFLHTVWVMTSLRALSLCGNELNGTLPAQGYLHLPSRPNTDLAALDISNNRFRGQIPTSISILFPNLMVLNMSRNSFEEHLKGKHNSQSLMKANPLLFGLPLQKNCTPTVTRSINEEEEEDGFMDMAVFYASFAVSYIIVLIGFVAIIYINPYWRYTWFHHIHVSIITCYYFVLDNLPTLSNLKMCKPHA</sequence>
<keyword evidence="4" id="KW-0433">Leucine-rich repeat</keyword>
<dbReference type="InterPro" id="IPR001611">
    <property type="entry name" value="Leu-rich_rpt"/>
</dbReference>
<comment type="subcellular location">
    <subcellularLocation>
        <location evidence="1">Cell membrane</location>
        <topology evidence="1">Single-pass type I membrane protein</topology>
    </subcellularLocation>
</comment>
<dbReference type="OrthoDB" id="4691307at2759"/>
<gene>
    <name evidence="13" type="ORF">HHK36_032248</name>
</gene>
<dbReference type="Pfam" id="PF08263">
    <property type="entry name" value="LRRNT_2"/>
    <property type="match status" value="1"/>
</dbReference>
<keyword evidence="5 10" id="KW-0812">Transmembrane</keyword>
<feature type="transmembrane region" description="Helical" evidence="10">
    <location>
        <begin position="978"/>
        <end position="1001"/>
    </location>
</feature>
<evidence type="ECO:0000256" key="3">
    <source>
        <dbReference type="ARBA" id="ARBA00022475"/>
    </source>
</evidence>
<dbReference type="PANTHER" id="PTHR48062:SF65">
    <property type="entry name" value="LRR RECEPTOR-LIKE SERINE_THREONINE-PROTEIN KINASE GSO1 ISOFORM X1"/>
    <property type="match status" value="1"/>
</dbReference>
<evidence type="ECO:0000256" key="7">
    <source>
        <dbReference type="ARBA" id="ARBA00022989"/>
    </source>
</evidence>
<evidence type="ECO:0000256" key="2">
    <source>
        <dbReference type="ARBA" id="ARBA00009592"/>
    </source>
</evidence>
<keyword evidence="7 10" id="KW-1133">Transmembrane helix</keyword>
<dbReference type="FunFam" id="3.80.10.10:FF:000095">
    <property type="entry name" value="LRR receptor-like serine/threonine-protein kinase GSO1"/>
    <property type="match status" value="1"/>
</dbReference>
<name>A0A834Y7K8_TETSI</name>
<evidence type="ECO:0000313" key="13">
    <source>
        <dbReference type="EMBL" id="KAF8369728.1"/>
    </source>
</evidence>
<evidence type="ECO:0000259" key="12">
    <source>
        <dbReference type="Pfam" id="PF08263"/>
    </source>
</evidence>
<comment type="similarity">
    <text evidence="2">Belongs to the RLP family.</text>
</comment>
<dbReference type="FunFam" id="3.80.10.10:FF:000213">
    <property type="entry name" value="Tyrosine-sulfated glycopeptide receptor 1"/>
    <property type="match status" value="1"/>
</dbReference>
<evidence type="ECO:0000256" key="4">
    <source>
        <dbReference type="ARBA" id="ARBA00022614"/>
    </source>
</evidence>
<feature type="transmembrane region" description="Helical" evidence="10">
    <location>
        <begin position="1291"/>
        <end position="1314"/>
    </location>
</feature>
<evidence type="ECO:0000256" key="10">
    <source>
        <dbReference type="SAM" id="Phobius"/>
    </source>
</evidence>
<dbReference type="EMBL" id="JABCRI010000549">
    <property type="protein sequence ID" value="KAF8369728.1"/>
    <property type="molecule type" value="Genomic_DNA"/>
</dbReference>
<keyword evidence="3" id="KW-1003">Cell membrane</keyword>
<dbReference type="OMA" id="KSIFWHI"/>